<dbReference type="InterPro" id="IPR001789">
    <property type="entry name" value="Sig_transdc_resp-reg_receiver"/>
</dbReference>
<dbReference type="GO" id="GO:0005524">
    <property type="term" value="F:ATP binding"/>
    <property type="evidence" value="ECO:0007669"/>
    <property type="project" value="UniProtKB-KW"/>
</dbReference>
<keyword evidence="5" id="KW-0010">Activator</keyword>
<dbReference type="InterPro" id="IPR025943">
    <property type="entry name" value="Sigma_54_int_dom_ATP-bd_2"/>
</dbReference>
<dbReference type="Gene3D" id="1.10.10.60">
    <property type="entry name" value="Homeodomain-like"/>
    <property type="match status" value="1"/>
</dbReference>
<dbReference type="PROSITE" id="PS50110">
    <property type="entry name" value="RESPONSE_REGULATORY"/>
    <property type="match status" value="1"/>
</dbReference>
<feature type="non-terminal residue" evidence="10">
    <location>
        <position position="1"/>
    </location>
</feature>
<gene>
    <name evidence="10" type="ORF">H8E23_08395</name>
</gene>
<dbReference type="InterPro" id="IPR002078">
    <property type="entry name" value="Sigma_54_int"/>
</dbReference>
<organism evidence="10 11">
    <name type="scientific">Candidatus Desulfatibia profunda</name>
    <dbReference type="NCBI Taxonomy" id="2841695"/>
    <lineage>
        <taxon>Bacteria</taxon>
        <taxon>Pseudomonadati</taxon>
        <taxon>Thermodesulfobacteriota</taxon>
        <taxon>Desulfobacteria</taxon>
        <taxon>Desulfobacterales</taxon>
        <taxon>Desulfobacterales incertae sedis</taxon>
        <taxon>Candidatus Desulfatibia</taxon>
    </lineage>
</organism>
<dbReference type="Gene3D" id="3.40.50.2300">
    <property type="match status" value="1"/>
</dbReference>
<dbReference type="Gene3D" id="1.10.8.60">
    <property type="match status" value="1"/>
</dbReference>
<dbReference type="InterPro" id="IPR025944">
    <property type="entry name" value="Sigma_54_int_dom_CS"/>
</dbReference>
<dbReference type="GO" id="GO:0043565">
    <property type="term" value="F:sequence-specific DNA binding"/>
    <property type="evidence" value="ECO:0007669"/>
    <property type="project" value="InterPro"/>
</dbReference>
<evidence type="ECO:0000256" key="3">
    <source>
        <dbReference type="ARBA" id="ARBA00023015"/>
    </source>
</evidence>
<evidence type="ECO:0000256" key="4">
    <source>
        <dbReference type="ARBA" id="ARBA00023125"/>
    </source>
</evidence>
<dbReference type="InterPro" id="IPR003593">
    <property type="entry name" value="AAA+_ATPase"/>
</dbReference>
<dbReference type="Pfam" id="PF25601">
    <property type="entry name" value="AAA_lid_14"/>
    <property type="match status" value="1"/>
</dbReference>
<keyword evidence="6" id="KW-0804">Transcription</keyword>
<reference evidence="10 11" key="1">
    <citation type="submission" date="2020-08" db="EMBL/GenBank/DDBJ databases">
        <title>Bridging the membrane lipid divide: bacteria of the FCB group superphylum have the potential to synthesize archaeal ether lipids.</title>
        <authorList>
            <person name="Villanueva L."/>
            <person name="Von Meijenfeldt F.A.B."/>
            <person name="Westbye A.B."/>
            <person name="Yadav S."/>
            <person name="Hopmans E.C."/>
            <person name="Dutilh B.E."/>
            <person name="Sinninghe Damste J.S."/>
        </authorList>
    </citation>
    <scope>NUCLEOTIDE SEQUENCE [LARGE SCALE GENOMIC DNA]</scope>
    <source>
        <strain evidence="10">NIOZ-UU30</strain>
    </source>
</reference>
<accession>A0A8J6TMH0</accession>
<dbReference type="SUPFAM" id="SSF52172">
    <property type="entry name" value="CheY-like"/>
    <property type="match status" value="1"/>
</dbReference>
<keyword evidence="3" id="KW-0805">Transcription regulation</keyword>
<dbReference type="PROSITE" id="PS00676">
    <property type="entry name" value="SIGMA54_INTERACT_2"/>
    <property type="match status" value="1"/>
</dbReference>
<dbReference type="SUPFAM" id="SSF52540">
    <property type="entry name" value="P-loop containing nucleoside triphosphate hydrolases"/>
    <property type="match status" value="1"/>
</dbReference>
<dbReference type="Pfam" id="PF00158">
    <property type="entry name" value="Sigma54_activat"/>
    <property type="match status" value="1"/>
</dbReference>
<name>A0A8J6TMH0_9BACT</name>
<evidence type="ECO:0000256" key="2">
    <source>
        <dbReference type="ARBA" id="ARBA00022840"/>
    </source>
</evidence>
<feature type="domain" description="Response regulatory" evidence="9">
    <location>
        <begin position="1"/>
        <end position="32"/>
    </location>
</feature>
<evidence type="ECO:0000313" key="10">
    <source>
        <dbReference type="EMBL" id="MBC8361401.1"/>
    </source>
</evidence>
<dbReference type="Gene3D" id="3.40.50.300">
    <property type="entry name" value="P-loop containing nucleotide triphosphate hydrolases"/>
    <property type="match status" value="1"/>
</dbReference>
<dbReference type="PRINTS" id="PR01590">
    <property type="entry name" value="HTHFIS"/>
</dbReference>
<comment type="caution">
    <text evidence="7">Lacks conserved residue(s) required for the propagation of feature annotation.</text>
</comment>
<feature type="domain" description="Sigma-54 factor interaction" evidence="8">
    <location>
        <begin position="57"/>
        <end position="286"/>
    </location>
</feature>
<dbReference type="PROSITE" id="PS50045">
    <property type="entry name" value="SIGMA54_INTERACT_4"/>
    <property type="match status" value="1"/>
</dbReference>
<dbReference type="EMBL" id="JACNJH010000134">
    <property type="protein sequence ID" value="MBC8361401.1"/>
    <property type="molecule type" value="Genomic_DNA"/>
</dbReference>
<dbReference type="InterPro" id="IPR002197">
    <property type="entry name" value="HTH_Fis"/>
</dbReference>
<dbReference type="InterPro" id="IPR058031">
    <property type="entry name" value="AAA_lid_NorR"/>
</dbReference>
<dbReference type="GO" id="GO:0006355">
    <property type="term" value="P:regulation of DNA-templated transcription"/>
    <property type="evidence" value="ECO:0007669"/>
    <property type="project" value="InterPro"/>
</dbReference>
<dbReference type="PANTHER" id="PTHR32071">
    <property type="entry name" value="TRANSCRIPTIONAL REGULATORY PROTEIN"/>
    <property type="match status" value="1"/>
</dbReference>
<dbReference type="SMART" id="SM00382">
    <property type="entry name" value="AAA"/>
    <property type="match status" value="1"/>
</dbReference>
<sequence length="375" mass="42135">KSSVEAIKKGAYDYITKPVSTTDLLLSVEKAIKFKSLEEENIRLKKELRGQYKYTNLVGTSNAIKKIFDLIEKVADTDGTVLISGASGTGKELIARAIHYNGSRSDKPLVVINCGAVPEALLESELFGHEKGAFTGAHKSRVGRFEMANGGSIFLDEIGEMSPALQVKLLRVLQEYKFERVGGTKTIHVDLRIIAATNINLTTAINKEKFREDLYYRLNVIPIKVPSLKQRKSDIPLLIDHFLKKFQKGKEKKITKISPEALDVMYAYDWPGNVRELENVIKRLTILCDNPVVEIGDLPENMQESDRLTQPVEEVILDNELNLQDAVQNYEKRIILEALEKSNWVKSRAAKLLNINRTTLVAKIKKQNLDDVASA</sequence>
<dbReference type="GO" id="GO:0000160">
    <property type="term" value="P:phosphorelay signal transduction system"/>
    <property type="evidence" value="ECO:0007669"/>
    <property type="project" value="InterPro"/>
</dbReference>
<keyword evidence="2" id="KW-0067">ATP-binding</keyword>
<evidence type="ECO:0000259" key="8">
    <source>
        <dbReference type="PROSITE" id="PS50045"/>
    </source>
</evidence>
<evidence type="ECO:0000259" key="9">
    <source>
        <dbReference type="PROSITE" id="PS50110"/>
    </source>
</evidence>
<evidence type="ECO:0000256" key="7">
    <source>
        <dbReference type="PROSITE-ProRule" id="PRU00169"/>
    </source>
</evidence>
<dbReference type="InterPro" id="IPR027417">
    <property type="entry name" value="P-loop_NTPase"/>
</dbReference>
<dbReference type="PANTHER" id="PTHR32071:SF57">
    <property type="entry name" value="C4-DICARBOXYLATE TRANSPORT TRANSCRIPTIONAL REGULATORY PROTEIN DCTD"/>
    <property type="match status" value="1"/>
</dbReference>
<dbReference type="SUPFAM" id="SSF46689">
    <property type="entry name" value="Homeodomain-like"/>
    <property type="match status" value="1"/>
</dbReference>
<dbReference type="AlphaFoldDB" id="A0A8J6TMH0"/>
<evidence type="ECO:0000256" key="5">
    <source>
        <dbReference type="ARBA" id="ARBA00023159"/>
    </source>
</evidence>
<proteinExistence type="predicted"/>
<keyword evidence="1" id="KW-0547">Nucleotide-binding</keyword>
<dbReference type="InterPro" id="IPR011006">
    <property type="entry name" value="CheY-like_superfamily"/>
</dbReference>
<evidence type="ECO:0000256" key="6">
    <source>
        <dbReference type="ARBA" id="ARBA00023163"/>
    </source>
</evidence>
<keyword evidence="4" id="KW-0238">DNA-binding</keyword>
<evidence type="ECO:0000313" key="11">
    <source>
        <dbReference type="Proteomes" id="UP000603434"/>
    </source>
</evidence>
<comment type="caution">
    <text evidence="10">The sequence shown here is derived from an EMBL/GenBank/DDBJ whole genome shotgun (WGS) entry which is preliminary data.</text>
</comment>
<evidence type="ECO:0000256" key="1">
    <source>
        <dbReference type="ARBA" id="ARBA00022741"/>
    </source>
</evidence>
<dbReference type="FunFam" id="3.40.50.300:FF:000006">
    <property type="entry name" value="DNA-binding transcriptional regulator NtrC"/>
    <property type="match status" value="1"/>
</dbReference>
<protein>
    <submittedName>
        <fullName evidence="10">Sigma-54-dependent Fis family transcriptional regulator</fullName>
    </submittedName>
</protein>
<dbReference type="CDD" id="cd00009">
    <property type="entry name" value="AAA"/>
    <property type="match status" value="1"/>
</dbReference>
<dbReference type="PROSITE" id="PS00688">
    <property type="entry name" value="SIGMA54_INTERACT_3"/>
    <property type="match status" value="1"/>
</dbReference>
<dbReference type="InterPro" id="IPR009057">
    <property type="entry name" value="Homeodomain-like_sf"/>
</dbReference>
<dbReference type="Pfam" id="PF02954">
    <property type="entry name" value="HTH_8"/>
    <property type="match status" value="1"/>
</dbReference>
<dbReference type="Proteomes" id="UP000603434">
    <property type="component" value="Unassembled WGS sequence"/>
</dbReference>
<dbReference type="FunFam" id="1.10.8.60:FF:000014">
    <property type="entry name" value="DNA-binding transcriptional regulator NtrC"/>
    <property type="match status" value="1"/>
</dbReference>